<proteinExistence type="predicted"/>
<gene>
    <name evidence="1" type="ORF">HNQ08_005262</name>
</gene>
<evidence type="ECO:0000313" key="2">
    <source>
        <dbReference type="Proteomes" id="UP000552709"/>
    </source>
</evidence>
<accession>A0A7W8NIS1</accession>
<dbReference type="EMBL" id="JACHFL010000028">
    <property type="protein sequence ID" value="MBB5366133.1"/>
    <property type="molecule type" value="Genomic_DNA"/>
</dbReference>
<name>A0A7W8NIS1_9DEIO</name>
<dbReference type="RefSeq" id="WP_229790276.1">
    <property type="nucleotide sequence ID" value="NZ_JACHFL010000028.1"/>
</dbReference>
<dbReference type="Proteomes" id="UP000552709">
    <property type="component" value="Unassembled WGS sequence"/>
</dbReference>
<dbReference type="InterPro" id="IPR056510">
    <property type="entry name" value="WapI"/>
</dbReference>
<evidence type="ECO:0000313" key="1">
    <source>
        <dbReference type="EMBL" id="MBB5366133.1"/>
    </source>
</evidence>
<dbReference type="Pfam" id="PF24716">
    <property type="entry name" value="WapI"/>
    <property type="match status" value="1"/>
</dbReference>
<dbReference type="AlphaFoldDB" id="A0A7W8NIS1"/>
<sequence length="199" mass="22761">MSRRHYLIGTSAYRPQQDLVALESRELLRSGVLLKEGHVAAHLNVIGYQFPELTNAEMDSDWLLIHLQLQWGEHRWERTDPALTTFELADMAAWLLEVAQHAAVFGGWKHNRLSTRCFFTEPNLGVEALSGHPTGQPVTLRLYLSAEFLPPFNALLPTYPFEDSSEVWLDFGVDEAQLRALADQIQRQLQRFPVRVGLR</sequence>
<comment type="caution">
    <text evidence="1">The sequence shown here is derived from an EMBL/GenBank/DDBJ whole genome shotgun (WGS) entry which is preliminary data.</text>
</comment>
<organism evidence="1 2">
    <name type="scientific">Deinococcus humi</name>
    <dbReference type="NCBI Taxonomy" id="662880"/>
    <lineage>
        <taxon>Bacteria</taxon>
        <taxon>Thermotogati</taxon>
        <taxon>Deinococcota</taxon>
        <taxon>Deinococci</taxon>
        <taxon>Deinococcales</taxon>
        <taxon>Deinococcaceae</taxon>
        <taxon>Deinococcus</taxon>
    </lineage>
</organism>
<keyword evidence="2" id="KW-1185">Reference proteome</keyword>
<reference evidence="1 2" key="1">
    <citation type="submission" date="2020-08" db="EMBL/GenBank/DDBJ databases">
        <title>Genomic Encyclopedia of Type Strains, Phase IV (KMG-IV): sequencing the most valuable type-strain genomes for metagenomic binning, comparative biology and taxonomic classification.</title>
        <authorList>
            <person name="Goeker M."/>
        </authorList>
    </citation>
    <scope>NUCLEOTIDE SEQUENCE [LARGE SCALE GENOMIC DNA]</scope>
    <source>
        <strain evidence="1 2">DSM 27939</strain>
    </source>
</reference>
<protein>
    <submittedName>
        <fullName evidence="1">Uncharacterized protein</fullName>
    </submittedName>
</protein>